<evidence type="ECO:0000313" key="2">
    <source>
        <dbReference type="EMBL" id="KAF3702562.1"/>
    </source>
</evidence>
<proteinExistence type="predicted"/>
<keyword evidence="1" id="KW-0472">Membrane</keyword>
<organism evidence="2 3">
    <name type="scientific">Channa argus</name>
    <name type="common">Northern snakehead</name>
    <name type="synonym">Ophicephalus argus</name>
    <dbReference type="NCBI Taxonomy" id="215402"/>
    <lineage>
        <taxon>Eukaryota</taxon>
        <taxon>Metazoa</taxon>
        <taxon>Chordata</taxon>
        <taxon>Craniata</taxon>
        <taxon>Vertebrata</taxon>
        <taxon>Euteleostomi</taxon>
        <taxon>Actinopterygii</taxon>
        <taxon>Neopterygii</taxon>
        <taxon>Teleostei</taxon>
        <taxon>Neoteleostei</taxon>
        <taxon>Acanthomorphata</taxon>
        <taxon>Anabantaria</taxon>
        <taxon>Anabantiformes</taxon>
        <taxon>Channoidei</taxon>
        <taxon>Channidae</taxon>
        <taxon>Channa</taxon>
    </lineage>
</organism>
<accession>A0A6G1QJ35</accession>
<keyword evidence="3" id="KW-1185">Reference proteome</keyword>
<keyword evidence="1" id="KW-0812">Transmembrane</keyword>
<feature type="transmembrane region" description="Helical" evidence="1">
    <location>
        <begin position="20"/>
        <end position="42"/>
    </location>
</feature>
<sequence>MMPIEEGIIFFFWHFGGQQLLTWLNPCLCPIVTNFVFSALWCRVGNVKSNDKAFSLQNAPHC</sequence>
<protein>
    <submittedName>
        <fullName evidence="2">Uncharacterized protein</fullName>
    </submittedName>
</protein>
<name>A0A6G1QJ35_CHAAH</name>
<dbReference type="EMBL" id="CM015729">
    <property type="protein sequence ID" value="KAF3702562.1"/>
    <property type="molecule type" value="Genomic_DNA"/>
</dbReference>
<evidence type="ECO:0000256" key="1">
    <source>
        <dbReference type="SAM" id="Phobius"/>
    </source>
</evidence>
<gene>
    <name evidence="2" type="ORF">EXN66_Car018250</name>
</gene>
<evidence type="ECO:0000313" key="3">
    <source>
        <dbReference type="Proteomes" id="UP000503349"/>
    </source>
</evidence>
<reference evidence="2 3" key="1">
    <citation type="submission" date="2019-02" db="EMBL/GenBank/DDBJ databases">
        <title>Opniocepnalus argus genome.</title>
        <authorList>
            <person name="Zhou C."/>
            <person name="Xiao S."/>
        </authorList>
    </citation>
    <scope>NUCLEOTIDE SEQUENCE [LARGE SCALE GENOMIC DNA]</scope>
    <source>
        <strain evidence="2">OARG1902GOOAL</strain>
        <tissue evidence="2">Muscle</tissue>
    </source>
</reference>
<dbReference type="Proteomes" id="UP000503349">
    <property type="component" value="Chromosome 18"/>
</dbReference>
<dbReference type="AlphaFoldDB" id="A0A6G1QJ35"/>
<reference evidence="3" key="2">
    <citation type="submission" date="2019-02" db="EMBL/GenBank/DDBJ databases">
        <title>Opniocepnalus argus Var Kimnra genome.</title>
        <authorList>
            <person name="Zhou C."/>
            <person name="Xiao S."/>
        </authorList>
    </citation>
    <scope>NUCLEOTIDE SEQUENCE [LARGE SCALE GENOMIC DNA]</scope>
</reference>
<keyword evidence="1" id="KW-1133">Transmembrane helix</keyword>